<protein>
    <recommendedName>
        <fullName evidence="3">Alcohol dehydrogenase</fullName>
    </recommendedName>
</protein>
<organism evidence="1 2">
    <name type="scientific">Bifidobacterium boum</name>
    <dbReference type="NCBI Taxonomy" id="78343"/>
    <lineage>
        <taxon>Bacteria</taxon>
        <taxon>Bacillati</taxon>
        <taxon>Actinomycetota</taxon>
        <taxon>Actinomycetes</taxon>
        <taxon>Bifidobacteriales</taxon>
        <taxon>Bifidobacteriaceae</taxon>
        <taxon>Bifidobacterium</taxon>
    </lineage>
</organism>
<name>A0A848D674_9BIFI</name>
<evidence type="ECO:0008006" key="3">
    <source>
        <dbReference type="Google" id="ProtNLM"/>
    </source>
</evidence>
<comment type="caution">
    <text evidence="1">The sequence shown here is derived from an EMBL/GenBank/DDBJ whole genome shotgun (WGS) entry which is preliminary data.</text>
</comment>
<evidence type="ECO:0000313" key="1">
    <source>
        <dbReference type="EMBL" id="NMF01883.1"/>
    </source>
</evidence>
<gene>
    <name evidence="1" type="ORF">HF843_01565</name>
</gene>
<accession>A0A848D674</accession>
<dbReference type="RefSeq" id="WP_168973140.1">
    <property type="nucleotide sequence ID" value="NZ_JABAGJ010000002.1"/>
</dbReference>
<dbReference type="AlphaFoldDB" id="A0A848D674"/>
<dbReference type="Proteomes" id="UP000583419">
    <property type="component" value="Unassembled WGS sequence"/>
</dbReference>
<evidence type="ECO:0000313" key="2">
    <source>
        <dbReference type="Proteomes" id="UP000583419"/>
    </source>
</evidence>
<proteinExistence type="predicted"/>
<dbReference type="EMBL" id="JABAGJ010000002">
    <property type="protein sequence ID" value="NMF01883.1"/>
    <property type="molecule type" value="Genomic_DNA"/>
</dbReference>
<reference evidence="1 2" key="1">
    <citation type="submission" date="2020-04" db="EMBL/GenBank/DDBJ databases">
        <authorList>
            <person name="Hitch T.C.A."/>
            <person name="Wylensek D."/>
            <person name="Clavel T."/>
        </authorList>
    </citation>
    <scope>NUCLEOTIDE SEQUENCE [LARGE SCALE GENOMIC DNA]</scope>
    <source>
        <strain evidence="1 2">WCA-130-P53-4B</strain>
    </source>
</reference>
<sequence length="47" mass="5188">MHGNDFAKMLEVVFPDTAIGNDIAEALKAFQREHAGTGIRIVYKIAK</sequence>